<proteinExistence type="predicted"/>
<dbReference type="Proteomes" id="UP000199365">
    <property type="component" value="Unassembled WGS sequence"/>
</dbReference>
<accession>A0A1H1D7K6</accession>
<keyword evidence="4" id="KW-1185">Reference proteome</keyword>
<name>A0A1H1D7K6_9BURK</name>
<gene>
    <name evidence="3" type="ORF">SAMN05445850_1544</name>
</gene>
<evidence type="ECO:0000256" key="2">
    <source>
        <dbReference type="SAM" id="Phobius"/>
    </source>
</evidence>
<feature type="region of interest" description="Disordered" evidence="1">
    <location>
        <begin position="28"/>
        <end position="56"/>
    </location>
</feature>
<organism evidence="3 4">
    <name type="scientific">Paraburkholderia tuberum</name>
    <dbReference type="NCBI Taxonomy" id="157910"/>
    <lineage>
        <taxon>Bacteria</taxon>
        <taxon>Pseudomonadati</taxon>
        <taxon>Pseudomonadota</taxon>
        <taxon>Betaproteobacteria</taxon>
        <taxon>Burkholderiales</taxon>
        <taxon>Burkholderiaceae</taxon>
        <taxon>Paraburkholderia</taxon>
    </lineage>
</organism>
<protein>
    <submittedName>
        <fullName evidence="3">Uncharacterized protein</fullName>
    </submittedName>
</protein>
<sequence length="56" mass="6154">MEKWLVILGIWALCAACAVFFIRGATRGSNRREEERKRASAASRGSAGDTRNALND</sequence>
<evidence type="ECO:0000256" key="1">
    <source>
        <dbReference type="SAM" id="MobiDB-lite"/>
    </source>
</evidence>
<reference evidence="4" key="1">
    <citation type="submission" date="2016-10" db="EMBL/GenBank/DDBJ databases">
        <authorList>
            <person name="Varghese N."/>
            <person name="Submissions S."/>
        </authorList>
    </citation>
    <scope>NUCLEOTIDE SEQUENCE [LARGE SCALE GENOMIC DNA]</scope>
    <source>
        <strain evidence="4">DUS833</strain>
    </source>
</reference>
<dbReference type="AlphaFoldDB" id="A0A1H1D7K6"/>
<evidence type="ECO:0000313" key="4">
    <source>
        <dbReference type="Proteomes" id="UP000199365"/>
    </source>
</evidence>
<keyword evidence="2" id="KW-1133">Transmembrane helix</keyword>
<feature type="transmembrane region" description="Helical" evidence="2">
    <location>
        <begin position="6"/>
        <end position="26"/>
    </location>
</feature>
<keyword evidence="2" id="KW-0472">Membrane</keyword>
<evidence type="ECO:0000313" key="3">
    <source>
        <dbReference type="EMBL" id="SDQ72432.1"/>
    </source>
</evidence>
<keyword evidence="2" id="KW-0812">Transmembrane</keyword>
<dbReference type="EMBL" id="FNKX01000001">
    <property type="protein sequence ID" value="SDQ72432.1"/>
    <property type="molecule type" value="Genomic_DNA"/>
</dbReference>